<organism evidence="2 3">
    <name type="scientific">Loktanella atrilutea</name>
    <dbReference type="NCBI Taxonomy" id="366533"/>
    <lineage>
        <taxon>Bacteria</taxon>
        <taxon>Pseudomonadati</taxon>
        <taxon>Pseudomonadota</taxon>
        <taxon>Alphaproteobacteria</taxon>
        <taxon>Rhodobacterales</taxon>
        <taxon>Roseobacteraceae</taxon>
        <taxon>Loktanella</taxon>
    </lineage>
</organism>
<evidence type="ECO:0000313" key="2">
    <source>
        <dbReference type="EMBL" id="SHF67570.1"/>
    </source>
</evidence>
<dbReference type="Proteomes" id="UP000183987">
    <property type="component" value="Unassembled WGS sequence"/>
</dbReference>
<feature type="region of interest" description="Disordered" evidence="1">
    <location>
        <begin position="109"/>
        <end position="139"/>
    </location>
</feature>
<keyword evidence="3" id="KW-1185">Reference proteome</keyword>
<name>A0A1M5DKU9_LOKAT</name>
<dbReference type="AlphaFoldDB" id="A0A1M5DKU9"/>
<evidence type="ECO:0000313" key="3">
    <source>
        <dbReference type="Proteomes" id="UP000183987"/>
    </source>
</evidence>
<feature type="compositionally biased region" description="Polar residues" evidence="1">
    <location>
        <begin position="130"/>
        <end position="139"/>
    </location>
</feature>
<accession>A0A1M5DKU9</accession>
<dbReference type="Pfam" id="PF11836">
    <property type="entry name" value="Phage_TAC_11"/>
    <property type="match status" value="1"/>
</dbReference>
<gene>
    <name evidence="2" type="ORF">SAMN05444339_11038</name>
</gene>
<evidence type="ECO:0000256" key="1">
    <source>
        <dbReference type="SAM" id="MobiDB-lite"/>
    </source>
</evidence>
<sequence>MAGSIMAPVGGIVGELGGASRPMILTVAEVERFEEQYAPFGVFDVLGRFLDRKSAPQFRHCRDIVILGLIGGGMAEKAAHDLVTGLPLTKSLEVRAAAQGLLLSAFIPPAEESDSPPVTGDAVTDRKADTTSPKKSATS</sequence>
<reference evidence="3" key="1">
    <citation type="submission" date="2016-11" db="EMBL/GenBank/DDBJ databases">
        <authorList>
            <person name="Varghese N."/>
            <person name="Submissions S."/>
        </authorList>
    </citation>
    <scope>NUCLEOTIDE SEQUENCE [LARGE SCALE GENOMIC DNA]</scope>
    <source>
        <strain evidence="3">DSM 29326</strain>
    </source>
</reference>
<dbReference type="InterPro" id="IPR021791">
    <property type="entry name" value="Phage_TAC_11"/>
</dbReference>
<dbReference type="STRING" id="366533.SAMN05444339_11038"/>
<protein>
    <submittedName>
        <fullName evidence="2">Phage tail tube protein, GTA-gp10</fullName>
    </submittedName>
</protein>
<dbReference type="OrthoDB" id="7875455at2"/>
<proteinExistence type="predicted"/>
<dbReference type="EMBL" id="FQUE01000010">
    <property type="protein sequence ID" value="SHF67570.1"/>
    <property type="molecule type" value="Genomic_DNA"/>
</dbReference>